<dbReference type="PANTHER" id="PTHR33375">
    <property type="entry name" value="CHROMOSOME-PARTITIONING PROTEIN PARB-RELATED"/>
    <property type="match status" value="1"/>
</dbReference>
<sequence length="555" mass="59954">MTDNAHTDTTAPELAQQGTIEHLDPNLLEIGDNVRDVAELTKEFVSSIAENGVLVPITGVRSAENLEVVRIRNGQRRTLAAREVGLATVPVYVLPSAAADAAEDLIERVVHQIVTNDQARALTDAQRAKGIQQMIDAGMSVTKVSKKLSVHKDTVKAAQTAAGSQAALEYLDSTQISLTEAAALAEFENDPAAMERLVNVAGTGRFDYTIEQLRIEAASAEALAKEAQKWVERGYTVLDSRPSSWDPTMVPLNHLVRIDAEGTEADATEESVTDPAQWAVLLYEGTALVDKTTGELVNEDDVDWATEDEDDAVPEDGLRHANTVEDRDVFNAEYFCLDYAAAGLAIAQRRARQYFPELVTGEDDDTDAAQAEAQARAEADAQAEADKRERRKVLALNKLGSAAIIVRREFITKLLTRKTAPKGAVGFVADALARDAYMLTGLHADDTAAELLGLKENQPVRTHTKGLDASADARAQVILLGMVLGALEARTGKDAWRNPGIIGGTASWARNVTGGEYLKFLVSQGYTLSPVEEVITGERTSDQVYDEYLAEAQAA</sequence>
<dbReference type="Gene3D" id="3.90.1530.30">
    <property type="match status" value="1"/>
</dbReference>
<dbReference type="AlphaFoldDB" id="A0A1S6GKX0"/>
<dbReference type="SUPFAM" id="SSF110849">
    <property type="entry name" value="ParB/Sulfiredoxin"/>
    <property type="match status" value="1"/>
</dbReference>
<dbReference type="InterPro" id="IPR050336">
    <property type="entry name" value="Chromosome_partition/occlusion"/>
</dbReference>
<gene>
    <name evidence="2" type="ORF">pCBMA213_2_00144</name>
</gene>
<evidence type="ECO:0000313" key="2">
    <source>
        <dbReference type="EMBL" id="AQS22508.1"/>
    </source>
</evidence>
<geneLocation type="plasmid" evidence="2">
    <name>pCBMA213_2</name>
</geneLocation>
<dbReference type="Gene3D" id="1.10.10.2830">
    <property type="match status" value="1"/>
</dbReference>
<accession>A0A1S6GKX0</accession>
<protein>
    <submittedName>
        <fullName evidence="2">ParB-like nuclease domain protein</fullName>
    </submittedName>
</protein>
<reference evidence="2" key="1">
    <citation type="submission" date="2016-12" db="EMBL/GenBank/DDBJ databases">
        <title>Complete plasmid sequence carrying type IV-like and type VII secretion systems from an atypical mycobacteria strain.</title>
        <authorList>
            <person name="Morgado S."/>
            <person name="Marin M."/>
            <person name="Fonseca E."/>
            <person name="Freitas F."/>
            <person name="Vicente A.C."/>
        </authorList>
    </citation>
    <scope>NUCLEOTIDE SEQUENCE</scope>
    <source>
        <strain evidence="2">CBMA 213</strain>
        <plasmid evidence="2">pCBMA213_2</plasmid>
    </source>
</reference>
<dbReference type="InterPro" id="IPR003115">
    <property type="entry name" value="ParB_N"/>
</dbReference>
<dbReference type="PANTHER" id="PTHR33375:SF1">
    <property type="entry name" value="CHROMOSOME-PARTITIONING PROTEIN PARB-RELATED"/>
    <property type="match status" value="1"/>
</dbReference>
<dbReference type="InterPro" id="IPR036086">
    <property type="entry name" value="ParB/Sulfiredoxin_sf"/>
</dbReference>
<dbReference type="EMBL" id="KY349138">
    <property type="protein sequence ID" value="AQS22508.1"/>
    <property type="molecule type" value="Genomic_DNA"/>
</dbReference>
<dbReference type="GO" id="GO:0005694">
    <property type="term" value="C:chromosome"/>
    <property type="evidence" value="ECO:0007669"/>
    <property type="project" value="TreeGrafter"/>
</dbReference>
<dbReference type="GO" id="GO:0007059">
    <property type="term" value="P:chromosome segregation"/>
    <property type="evidence" value="ECO:0007669"/>
    <property type="project" value="TreeGrafter"/>
</dbReference>
<evidence type="ECO:0000259" key="1">
    <source>
        <dbReference type="SMART" id="SM00470"/>
    </source>
</evidence>
<dbReference type="SUPFAM" id="SSF109709">
    <property type="entry name" value="KorB DNA-binding domain-like"/>
    <property type="match status" value="1"/>
</dbReference>
<keyword evidence="2" id="KW-0614">Plasmid</keyword>
<name>A0A1S6GKX0_9MYCO</name>
<dbReference type="RefSeq" id="WP_155909833.1">
    <property type="nucleotide sequence ID" value="NZ_KY349138.1"/>
</dbReference>
<organism evidence="2">
    <name type="scientific">Mycolicibacterium sp. CBMA 213</name>
    <dbReference type="NCBI Taxonomy" id="1968788"/>
    <lineage>
        <taxon>Bacteria</taxon>
        <taxon>Bacillati</taxon>
        <taxon>Actinomycetota</taxon>
        <taxon>Actinomycetes</taxon>
        <taxon>Mycobacteriales</taxon>
        <taxon>Mycobacteriaceae</taxon>
        <taxon>Mycolicibacterium</taxon>
    </lineage>
</organism>
<proteinExistence type="predicted"/>
<dbReference type="SMART" id="SM00470">
    <property type="entry name" value="ParB"/>
    <property type="match status" value="1"/>
</dbReference>
<feature type="domain" description="ParB-like N-terminal" evidence="1">
    <location>
        <begin position="21"/>
        <end position="110"/>
    </location>
</feature>